<accession>A0A7G8BNV0</accession>
<evidence type="ECO:0000256" key="1">
    <source>
        <dbReference type="SAM" id="SignalP"/>
    </source>
</evidence>
<keyword evidence="1" id="KW-0732">Signal</keyword>
<protein>
    <submittedName>
        <fullName evidence="2">Uncharacterized protein</fullName>
    </submittedName>
</protein>
<dbReference type="AlphaFoldDB" id="A0A7G8BNV0"/>
<organism evidence="2 3">
    <name type="scientific">Alloacidobacterium dinghuense</name>
    <dbReference type="NCBI Taxonomy" id="2763107"/>
    <lineage>
        <taxon>Bacteria</taxon>
        <taxon>Pseudomonadati</taxon>
        <taxon>Acidobacteriota</taxon>
        <taxon>Terriglobia</taxon>
        <taxon>Terriglobales</taxon>
        <taxon>Acidobacteriaceae</taxon>
        <taxon>Alloacidobacterium</taxon>
    </lineage>
</organism>
<feature type="chain" id="PRO_5028925526" evidence="1">
    <location>
        <begin position="32"/>
        <end position="86"/>
    </location>
</feature>
<evidence type="ECO:0000313" key="3">
    <source>
        <dbReference type="Proteomes" id="UP000515312"/>
    </source>
</evidence>
<dbReference type="RefSeq" id="WP_186746218.1">
    <property type="nucleotide sequence ID" value="NZ_CP060394.1"/>
</dbReference>
<feature type="signal peptide" evidence="1">
    <location>
        <begin position="1"/>
        <end position="31"/>
    </location>
</feature>
<proteinExistence type="predicted"/>
<name>A0A7G8BNV0_9BACT</name>
<gene>
    <name evidence="2" type="ORF">H7849_10170</name>
</gene>
<dbReference type="EMBL" id="CP060394">
    <property type="protein sequence ID" value="QNI34220.1"/>
    <property type="molecule type" value="Genomic_DNA"/>
</dbReference>
<keyword evidence="3" id="KW-1185">Reference proteome</keyword>
<dbReference type="Proteomes" id="UP000515312">
    <property type="component" value="Chromosome"/>
</dbReference>
<evidence type="ECO:0000313" key="2">
    <source>
        <dbReference type="EMBL" id="QNI34220.1"/>
    </source>
</evidence>
<reference evidence="2 3" key="1">
    <citation type="submission" date="2020-08" db="EMBL/GenBank/DDBJ databases">
        <title>Edaphobacter telluris sp. nov. and Acidobacterium dinghuensis sp. nov., two acidobacteria isolated from forest soil.</title>
        <authorList>
            <person name="Fu J."/>
            <person name="Qiu L."/>
        </authorList>
    </citation>
    <scope>NUCLEOTIDE SEQUENCE [LARGE SCALE GENOMIC DNA]</scope>
    <source>
        <strain evidence="2">4Y35</strain>
    </source>
</reference>
<sequence length="86" mass="9144">MRITRSFGVIAVADFLGAGLLQLQGSSPAFAQAAAATPNVVVEPRSTIPSGETPLSNDYGIFYAGKFLKGDTGRRNLNYWPLSGRL</sequence>
<dbReference type="KEGG" id="adin:H7849_10170"/>